<dbReference type="Pfam" id="PF08534">
    <property type="entry name" value="Redoxin"/>
    <property type="match status" value="1"/>
</dbReference>
<dbReference type="InterPro" id="IPR017937">
    <property type="entry name" value="Thioredoxin_CS"/>
</dbReference>
<dbReference type="InterPro" id="IPR050553">
    <property type="entry name" value="Thioredoxin_ResA/DsbE_sf"/>
</dbReference>
<evidence type="ECO:0000256" key="3">
    <source>
        <dbReference type="ARBA" id="ARBA00023284"/>
    </source>
</evidence>
<dbReference type="Proteomes" id="UP001597106">
    <property type="component" value="Unassembled WGS sequence"/>
</dbReference>
<evidence type="ECO:0000313" key="7">
    <source>
        <dbReference type="Proteomes" id="UP001597106"/>
    </source>
</evidence>
<dbReference type="PROSITE" id="PS51352">
    <property type="entry name" value="THIOREDOXIN_2"/>
    <property type="match status" value="1"/>
</dbReference>
<accession>A0ABW3GDL7</accession>
<gene>
    <name evidence="6" type="ORF">ACFQ1T_02875</name>
</gene>
<dbReference type="Gene3D" id="3.40.30.10">
    <property type="entry name" value="Glutaredoxin"/>
    <property type="match status" value="1"/>
</dbReference>
<sequence length="178" mass="19625">MHNIARLVMTILLIVVLGSGFRWLYLHRDQWMMSAPTQTAMMVPDAVWSVGLQDAGGRTYALSSFKGKPVIMNFWATWCEPCREEMPEISALAAEHPEIAVLGLAIDEAAAVHEFAESTPVSYPLLIAENEGMPLAEQLGNTKGVLPYTVVISANGQVTHTFFGRVNRQMLQKALNLP</sequence>
<keyword evidence="4" id="KW-1133">Transmembrane helix</keyword>
<dbReference type="InterPro" id="IPR036249">
    <property type="entry name" value="Thioredoxin-like_sf"/>
</dbReference>
<dbReference type="RefSeq" id="WP_379073852.1">
    <property type="nucleotide sequence ID" value="NZ_JBHTJW010000002.1"/>
</dbReference>
<keyword evidence="7" id="KW-1185">Reference proteome</keyword>
<evidence type="ECO:0000256" key="2">
    <source>
        <dbReference type="ARBA" id="ARBA00022748"/>
    </source>
</evidence>
<keyword evidence="4" id="KW-0812">Transmembrane</keyword>
<organism evidence="6 7">
    <name type="scientific">Methylophilus glucosoxydans</name>
    <dbReference type="NCBI Taxonomy" id="752553"/>
    <lineage>
        <taxon>Bacteria</taxon>
        <taxon>Pseudomonadati</taxon>
        <taxon>Pseudomonadota</taxon>
        <taxon>Betaproteobacteria</taxon>
        <taxon>Nitrosomonadales</taxon>
        <taxon>Methylophilaceae</taxon>
        <taxon>Methylophilus</taxon>
    </lineage>
</organism>
<dbReference type="EMBL" id="JBHTJW010000002">
    <property type="protein sequence ID" value="MFD0928716.1"/>
    <property type="molecule type" value="Genomic_DNA"/>
</dbReference>
<evidence type="ECO:0000256" key="1">
    <source>
        <dbReference type="ARBA" id="ARBA00004196"/>
    </source>
</evidence>
<evidence type="ECO:0000259" key="5">
    <source>
        <dbReference type="PROSITE" id="PS51352"/>
    </source>
</evidence>
<dbReference type="PANTHER" id="PTHR42852:SF13">
    <property type="entry name" value="PROTEIN DIPZ"/>
    <property type="match status" value="1"/>
</dbReference>
<dbReference type="PANTHER" id="PTHR42852">
    <property type="entry name" value="THIOL:DISULFIDE INTERCHANGE PROTEIN DSBE"/>
    <property type="match status" value="1"/>
</dbReference>
<keyword evidence="2" id="KW-0201">Cytochrome c-type biogenesis</keyword>
<name>A0ABW3GDL7_9PROT</name>
<dbReference type="SUPFAM" id="SSF52833">
    <property type="entry name" value="Thioredoxin-like"/>
    <property type="match status" value="1"/>
</dbReference>
<evidence type="ECO:0000256" key="4">
    <source>
        <dbReference type="SAM" id="Phobius"/>
    </source>
</evidence>
<keyword evidence="4" id="KW-0472">Membrane</keyword>
<comment type="subcellular location">
    <subcellularLocation>
        <location evidence="1">Cell envelope</location>
    </subcellularLocation>
</comment>
<evidence type="ECO:0000313" key="6">
    <source>
        <dbReference type="EMBL" id="MFD0928716.1"/>
    </source>
</evidence>
<dbReference type="CDD" id="cd02966">
    <property type="entry name" value="TlpA_like_family"/>
    <property type="match status" value="1"/>
</dbReference>
<comment type="caution">
    <text evidence="6">The sequence shown here is derived from an EMBL/GenBank/DDBJ whole genome shotgun (WGS) entry which is preliminary data.</text>
</comment>
<proteinExistence type="predicted"/>
<feature type="transmembrane region" description="Helical" evidence="4">
    <location>
        <begin position="6"/>
        <end position="25"/>
    </location>
</feature>
<protein>
    <submittedName>
        <fullName evidence="6">TlpA family protein disulfide reductase</fullName>
    </submittedName>
</protein>
<reference evidence="7" key="1">
    <citation type="journal article" date="2019" name="Int. J. Syst. Evol. Microbiol.">
        <title>The Global Catalogue of Microorganisms (GCM) 10K type strain sequencing project: providing services to taxonomists for standard genome sequencing and annotation.</title>
        <authorList>
            <consortium name="The Broad Institute Genomics Platform"/>
            <consortium name="The Broad Institute Genome Sequencing Center for Infectious Disease"/>
            <person name="Wu L."/>
            <person name="Ma J."/>
        </authorList>
    </citation>
    <scope>NUCLEOTIDE SEQUENCE [LARGE SCALE GENOMIC DNA]</scope>
    <source>
        <strain evidence="7">CCUG 59685</strain>
    </source>
</reference>
<feature type="domain" description="Thioredoxin" evidence="5">
    <location>
        <begin position="41"/>
        <end position="178"/>
    </location>
</feature>
<dbReference type="InterPro" id="IPR013766">
    <property type="entry name" value="Thioredoxin_domain"/>
</dbReference>
<dbReference type="InterPro" id="IPR013740">
    <property type="entry name" value="Redoxin"/>
</dbReference>
<keyword evidence="3" id="KW-0676">Redox-active center</keyword>
<dbReference type="PROSITE" id="PS00194">
    <property type="entry name" value="THIOREDOXIN_1"/>
    <property type="match status" value="1"/>
</dbReference>